<dbReference type="GO" id="GO:0032465">
    <property type="term" value="P:regulation of cytokinesis"/>
    <property type="evidence" value="ECO:0007669"/>
    <property type="project" value="InterPro"/>
</dbReference>
<organism evidence="1 2">
    <name type="scientific">Bugula neritina</name>
    <name type="common">Brown bryozoan</name>
    <name type="synonym">Sertularia neritina</name>
    <dbReference type="NCBI Taxonomy" id="10212"/>
    <lineage>
        <taxon>Eukaryota</taxon>
        <taxon>Metazoa</taxon>
        <taxon>Spiralia</taxon>
        <taxon>Lophotrochozoa</taxon>
        <taxon>Bryozoa</taxon>
        <taxon>Gymnolaemata</taxon>
        <taxon>Cheilostomatida</taxon>
        <taxon>Flustrina</taxon>
        <taxon>Buguloidea</taxon>
        <taxon>Bugulidae</taxon>
        <taxon>Bugula</taxon>
    </lineage>
</organism>
<dbReference type="EMBL" id="VXIV02003337">
    <property type="protein sequence ID" value="KAF6018116.1"/>
    <property type="molecule type" value="Genomic_DNA"/>
</dbReference>
<dbReference type="GO" id="GO:0006915">
    <property type="term" value="P:apoptotic process"/>
    <property type="evidence" value="ECO:0007669"/>
    <property type="project" value="InterPro"/>
</dbReference>
<dbReference type="GO" id="GO:0004842">
    <property type="term" value="F:ubiquitin-protein transferase activity"/>
    <property type="evidence" value="ECO:0007669"/>
    <property type="project" value="InterPro"/>
</dbReference>
<dbReference type="AlphaFoldDB" id="A0A7J7IX61"/>
<evidence type="ECO:0000313" key="2">
    <source>
        <dbReference type="Proteomes" id="UP000593567"/>
    </source>
</evidence>
<name>A0A7J7IX61_BUGNE</name>
<comment type="caution">
    <text evidence="1">The sequence shown here is derived from an EMBL/GenBank/DDBJ whole genome shotgun (WGS) entry which is preliminary data.</text>
</comment>
<evidence type="ECO:0000313" key="1">
    <source>
        <dbReference type="EMBL" id="KAF6018116.1"/>
    </source>
</evidence>
<keyword evidence="2" id="KW-1185">Reference proteome</keyword>
<sequence length="523" mass="57449">MAGAVIDAIPDKNQLLLTCCSLLISNRKSSVSTQLEKVIIELSLGSVEMSKMVIDILLRQNKRDLVLIDCDSMATDATSEILYRICLHRDAHSASRVSQMLKWLDDCATYAVSSPPLSAVDSGVIRPSKIHVQCVAAVISKASQLALLDVSTLLSPELFSHLFSWSLSLSKHMALRRAVHNVMAAICQVDLRYYRTVLQEFYASPVPAPDQSEILRASVTDDTKDDVQHEMLTDERKGDCKFKQDVVMNDHYLSVLASTTQSDLCAQLLIDSCLPRVLSQAVTEFCLREIQRPGLASPTSPRRQVNSVTVTRKSLPTILAFFQRCSSANPILKDWMGGPEGQIFWALLLELCTNGSKQCVEDPSLESSVVAFFKTVILNHTVNQLTFSEVMCNLLRVLASIPNSVAGSTSLSSFMKNLLLQTMLEDEKVYVAIKAQNVNYKFRSLTTNHLGMGVGVGHSTCTLLVSIHDTMAQIADVLSLQGKKKDPSALNRVVKKELPNSSSSFPSQYLDTVDPMGTACGSI</sequence>
<accession>A0A7J7IX61</accession>
<reference evidence="1" key="1">
    <citation type="submission" date="2020-06" db="EMBL/GenBank/DDBJ databases">
        <title>Draft genome of Bugula neritina, a colonial animal packing powerful symbionts and potential medicines.</title>
        <authorList>
            <person name="Rayko M."/>
        </authorList>
    </citation>
    <scope>NUCLEOTIDE SEQUENCE [LARGE SCALE GENOMIC DNA]</scope>
    <source>
        <strain evidence="1">Kwan_BN1</strain>
    </source>
</reference>
<protein>
    <submittedName>
        <fullName evidence="1">BIRC6</fullName>
    </submittedName>
</protein>
<proteinExistence type="predicted"/>
<dbReference type="InterPro" id="IPR022103">
    <property type="entry name" value="BIRC6"/>
</dbReference>
<dbReference type="Proteomes" id="UP000593567">
    <property type="component" value="Unassembled WGS sequence"/>
</dbReference>
<dbReference type="Pfam" id="PF12356">
    <property type="entry name" value="BIRC6"/>
    <property type="match status" value="1"/>
</dbReference>
<gene>
    <name evidence="1" type="ORF">EB796_023584</name>
</gene>